<evidence type="ECO:0000256" key="12">
    <source>
        <dbReference type="ARBA" id="ARBA00032932"/>
    </source>
</evidence>
<dbReference type="STRING" id="1817892.AUK40_04245"/>
<dbReference type="NCBIfam" id="NF001389">
    <property type="entry name" value="PRK00281.1-2"/>
    <property type="match status" value="1"/>
</dbReference>
<keyword evidence="14" id="KW-0133">Cell shape</keyword>
<evidence type="ECO:0000256" key="14">
    <source>
        <dbReference type="HAMAP-Rule" id="MF_01006"/>
    </source>
</evidence>
<dbReference type="EMBL" id="MNZT01000073">
    <property type="protein sequence ID" value="OIP96974.1"/>
    <property type="molecule type" value="Genomic_DNA"/>
</dbReference>
<dbReference type="GO" id="GO:0046677">
    <property type="term" value="P:response to antibiotic"/>
    <property type="evidence" value="ECO:0007669"/>
    <property type="project" value="UniProtKB-UniRule"/>
</dbReference>
<keyword evidence="14" id="KW-0961">Cell wall biogenesis/degradation</keyword>
<keyword evidence="9 14" id="KW-0472">Membrane</keyword>
<gene>
    <name evidence="14" type="primary">uppP</name>
    <name evidence="15" type="ORF">AUK40_04245</name>
</gene>
<evidence type="ECO:0000256" key="13">
    <source>
        <dbReference type="ARBA" id="ARBA00047594"/>
    </source>
</evidence>
<evidence type="ECO:0000313" key="16">
    <source>
        <dbReference type="Proteomes" id="UP000183245"/>
    </source>
</evidence>
<evidence type="ECO:0000256" key="1">
    <source>
        <dbReference type="ARBA" id="ARBA00004651"/>
    </source>
</evidence>
<dbReference type="EC" id="3.6.1.27" evidence="3 14"/>
<dbReference type="GO" id="GO:0005886">
    <property type="term" value="C:plasma membrane"/>
    <property type="evidence" value="ECO:0007669"/>
    <property type="project" value="UniProtKB-SubCell"/>
</dbReference>
<accession>A0A1J5IXH5</accession>
<protein>
    <recommendedName>
        <fullName evidence="4 14">Undecaprenyl-diphosphatase</fullName>
        <ecNumber evidence="3 14">3.6.1.27</ecNumber>
    </recommendedName>
    <alternativeName>
        <fullName evidence="12 14">Bacitracin resistance protein</fullName>
    </alternativeName>
    <alternativeName>
        <fullName evidence="11 14">Undecaprenyl pyrophosphate phosphatase</fullName>
    </alternativeName>
</protein>
<comment type="caution">
    <text evidence="15">The sequence shown here is derived from an EMBL/GenBank/DDBJ whole genome shotgun (WGS) entry which is preliminary data.</text>
</comment>
<comment type="similarity">
    <text evidence="2 14">Belongs to the UppP family.</text>
</comment>
<dbReference type="NCBIfam" id="NF001391">
    <property type="entry name" value="PRK00281.1-5"/>
    <property type="match status" value="1"/>
</dbReference>
<dbReference type="GO" id="GO:0071555">
    <property type="term" value="P:cell wall organization"/>
    <property type="evidence" value="ECO:0007669"/>
    <property type="project" value="UniProtKB-KW"/>
</dbReference>
<comment type="miscellaneous">
    <text evidence="14">Bacitracin is thought to be involved in the inhibition of peptidoglycan synthesis by sequestering undecaprenyl diphosphate, thereby reducing the pool of lipid carrier available.</text>
</comment>
<keyword evidence="7 14" id="KW-0378">Hydrolase</keyword>
<feature type="transmembrane region" description="Helical" evidence="14">
    <location>
        <begin position="108"/>
        <end position="128"/>
    </location>
</feature>
<evidence type="ECO:0000256" key="10">
    <source>
        <dbReference type="ARBA" id="ARBA00023251"/>
    </source>
</evidence>
<feature type="transmembrane region" description="Helical" evidence="14">
    <location>
        <begin position="48"/>
        <end position="68"/>
    </location>
</feature>
<keyword evidence="14" id="KW-0573">Peptidoglycan synthesis</keyword>
<dbReference type="NCBIfam" id="TIGR00753">
    <property type="entry name" value="undec_PP_bacA"/>
    <property type="match status" value="1"/>
</dbReference>
<feature type="transmembrane region" description="Helical" evidence="14">
    <location>
        <begin position="182"/>
        <end position="204"/>
    </location>
</feature>
<keyword evidence="8 14" id="KW-1133">Transmembrane helix</keyword>
<comment type="catalytic activity">
    <reaction evidence="13 14">
        <text>di-trans,octa-cis-undecaprenyl diphosphate + H2O = di-trans,octa-cis-undecaprenyl phosphate + phosphate + H(+)</text>
        <dbReference type="Rhea" id="RHEA:28094"/>
        <dbReference type="ChEBI" id="CHEBI:15377"/>
        <dbReference type="ChEBI" id="CHEBI:15378"/>
        <dbReference type="ChEBI" id="CHEBI:43474"/>
        <dbReference type="ChEBI" id="CHEBI:58405"/>
        <dbReference type="ChEBI" id="CHEBI:60392"/>
        <dbReference type="EC" id="3.6.1.27"/>
    </reaction>
</comment>
<dbReference type="PANTHER" id="PTHR30622:SF3">
    <property type="entry name" value="UNDECAPRENYL-DIPHOSPHATASE"/>
    <property type="match status" value="1"/>
</dbReference>
<evidence type="ECO:0000256" key="11">
    <source>
        <dbReference type="ARBA" id="ARBA00032707"/>
    </source>
</evidence>
<keyword evidence="5 14" id="KW-1003">Cell membrane</keyword>
<dbReference type="PANTHER" id="PTHR30622">
    <property type="entry name" value="UNDECAPRENYL-DIPHOSPHATASE"/>
    <property type="match status" value="1"/>
</dbReference>
<comment type="function">
    <text evidence="14">Catalyzes the dephosphorylation of undecaprenyl diphosphate (UPP). Confers resistance to bacitracin.</text>
</comment>
<feature type="transmembrane region" description="Helical" evidence="14">
    <location>
        <begin position="216"/>
        <end position="239"/>
    </location>
</feature>
<dbReference type="HAMAP" id="MF_01006">
    <property type="entry name" value="Undec_diphosphatase"/>
    <property type="match status" value="1"/>
</dbReference>
<dbReference type="GO" id="GO:0050380">
    <property type="term" value="F:undecaprenyl-diphosphatase activity"/>
    <property type="evidence" value="ECO:0007669"/>
    <property type="project" value="UniProtKB-UniRule"/>
</dbReference>
<evidence type="ECO:0000256" key="2">
    <source>
        <dbReference type="ARBA" id="ARBA00010621"/>
    </source>
</evidence>
<evidence type="ECO:0000256" key="3">
    <source>
        <dbReference type="ARBA" id="ARBA00012374"/>
    </source>
</evidence>
<comment type="subcellular location">
    <subcellularLocation>
        <location evidence="1 14">Cell membrane</location>
        <topology evidence="1 14">Multi-pass membrane protein</topology>
    </subcellularLocation>
</comment>
<name>A0A1J5IXH5_9BACT</name>
<dbReference type="GO" id="GO:0009252">
    <property type="term" value="P:peptidoglycan biosynthetic process"/>
    <property type="evidence" value="ECO:0007669"/>
    <property type="project" value="UniProtKB-KW"/>
</dbReference>
<dbReference type="GO" id="GO:0008360">
    <property type="term" value="P:regulation of cell shape"/>
    <property type="evidence" value="ECO:0007669"/>
    <property type="project" value="UniProtKB-KW"/>
</dbReference>
<dbReference type="Pfam" id="PF02673">
    <property type="entry name" value="BacA"/>
    <property type="match status" value="1"/>
</dbReference>
<feature type="transmembrane region" description="Helical" evidence="14">
    <location>
        <begin position="140"/>
        <end position="162"/>
    </location>
</feature>
<evidence type="ECO:0000256" key="8">
    <source>
        <dbReference type="ARBA" id="ARBA00022989"/>
    </source>
</evidence>
<reference evidence="15 16" key="1">
    <citation type="journal article" date="2016" name="Environ. Microbiol.">
        <title>Genomic resolution of a cold subsurface aquifer community provides metabolic insights for novel microbes adapted to high CO concentrations.</title>
        <authorList>
            <person name="Probst A.J."/>
            <person name="Castelle C.J."/>
            <person name="Singh A."/>
            <person name="Brown C.T."/>
            <person name="Anantharaman K."/>
            <person name="Sharon I."/>
            <person name="Hug L.A."/>
            <person name="Burstein D."/>
            <person name="Emerson J.B."/>
            <person name="Thomas B.C."/>
            <person name="Banfield J.F."/>
        </authorList>
    </citation>
    <scope>NUCLEOTIDE SEQUENCE [LARGE SCALE GENOMIC DNA]</scope>
    <source>
        <strain evidence="15">CG2_30_54_11</strain>
    </source>
</reference>
<evidence type="ECO:0000256" key="6">
    <source>
        <dbReference type="ARBA" id="ARBA00022692"/>
    </source>
</evidence>
<keyword evidence="6 14" id="KW-0812">Transmembrane</keyword>
<dbReference type="NCBIfam" id="NF001390">
    <property type="entry name" value="PRK00281.1-4"/>
    <property type="match status" value="1"/>
</dbReference>
<proteinExistence type="inferred from homology"/>
<evidence type="ECO:0000256" key="4">
    <source>
        <dbReference type="ARBA" id="ARBA00021581"/>
    </source>
</evidence>
<feature type="transmembrane region" description="Helical" evidence="14">
    <location>
        <begin position="80"/>
        <end position="102"/>
    </location>
</feature>
<feature type="transmembrane region" description="Helical" evidence="14">
    <location>
        <begin position="245"/>
        <end position="263"/>
    </location>
</feature>
<organism evidence="15 16">
    <name type="scientific">Candidatus Wirthbacteria bacterium CG2_30_54_11</name>
    <dbReference type="NCBI Taxonomy" id="1817892"/>
    <lineage>
        <taxon>Bacteria</taxon>
        <taxon>Candidatus Wirthbacteria</taxon>
    </lineage>
</organism>
<evidence type="ECO:0000256" key="9">
    <source>
        <dbReference type="ARBA" id="ARBA00023136"/>
    </source>
</evidence>
<evidence type="ECO:0000256" key="5">
    <source>
        <dbReference type="ARBA" id="ARBA00022475"/>
    </source>
</evidence>
<dbReference type="Proteomes" id="UP000183245">
    <property type="component" value="Unassembled WGS sequence"/>
</dbReference>
<dbReference type="InterPro" id="IPR003824">
    <property type="entry name" value="UppP"/>
</dbReference>
<evidence type="ECO:0000313" key="15">
    <source>
        <dbReference type="EMBL" id="OIP96974.1"/>
    </source>
</evidence>
<dbReference type="AlphaFoldDB" id="A0A1J5IXH5"/>
<keyword evidence="10 14" id="KW-0046">Antibiotic resistance</keyword>
<evidence type="ECO:0000256" key="7">
    <source>
        <dbReference type="ARBA" id="ARBA00022801"/>
    </source>
</evidence>
<sequence length="265" mass="28426">MFIDICKAVVLGIVEGVTEFLPISSTGHLILVNQAISFDEQFTKLFDVVIQLGAILAVVVLFWEQLWPFGKGKAHIRESFLTWAKSCVGVAPAIVAGALFYSTIEEKLFSPLTVSIALVVGGLVLIFIERQKRTARITSISQIGFGTAIAIGCIQCLGMIPGTSRSAATIIGAMLLGASRTVAAEFSFFLAVPTMVAASAYSLYKHGFALTGTETVILTAGFIASFATALIVVRSFIGWIKKHDFQLFGWYRIALGALVLLLLGN</sequence>